<dbReference type="Proteomes" id="UP000008701">
    <property type="component" value="Chromosome"/>
</dbReference>
<evidence type="ECO:0000313" key="2">
    <source>
        <dbReference type="Proteomes" id="UP000008701"/>
    </source>
</evidence>
<evidence type="ECO:0000313" key="1">
    <source>
        <dbReference type="EMBL" id="ABL64958.1"/>
    </source>
</evidence>
<proteinExistence type="predicted"/>
<dbReference type="KEGG" id="cph:Cpha266_0910"/>
<keyword evidence="2" id="KW-1185">Reference proteome</keyword>
<accession>A1BEY1</accession>
<sequence>MKNTMRPLGTVMQLLEELGHEVTYAYEDLVFVNHSDFLLQFADTGNVLNLFFNYDCNKHDADAIETSIIPAGDKKGLSIINKGLYSVSEQPDETLQIQFF</sequence>
<dbReference type="EMBL" id="CP000492">
    <property type="protein sequence ID" value="ABL64958.1"/>
    <property type="molecule type" value="Genomic_DNA"/>
</dbReference>
<organism evidence="1 2">
    <name type="scientific">Chlorobium phaeobacteroides (strain DSM 266 / SMG 266 / 2430)</name>
    <dbReference type="NCBI Taxonomy" id="290317"/>
    <lineage>
        <taxon>Bacteria</taxon>
        <taxon>Pseudomonadati</taxon>
        <taxon>Chlorobiota</taxon>
        <taxon>Chlorobiia</taxon>
        <taxon>Chlorobiales</taxon>
        <taxon>Chlorobiaceae</taxon>
        <taxon>Chlorobium/Pelodictyon group</taxon>
        <taxon>Chlorobium</taxon>
    </lineage>
</organism>
<protein>
    <submittedName>
        <fullName evidence="1">Uncharacterized protein</fullName>
    </submittedName>
</protein>
<dbReference type="RefSeq" id="WP_011744785.1">
    <property type="nucleotide sequence ID" value="NC_008639.1"/>
</dbReference>
<dbReference type="HOGENOM" id="CLU_160553_0_0_10"/>
<dbReference type="eggNOG" id="ENOG50335BP">
    <property type="taxonomic scope" value="Bacteria"/>
</dbReference>
<dbReference type="STRING" id="290317.Cpha266_0910"/>
<reference evidence="1 2" key="1">
    <citation type="submission" date="2006-12" db="EMBL/GenBank/DDBJ databases">
        <title>Complete sequence of Chlorobium phaeobacteroides DSM 266.</title>
        <authorList>
            <consortium name="US DOE Joint Genome Institute"/>
            <person name="Copeland A."/>
            <person name="Lucas S."/>
            <person name="Lapidus A."/>
            <person name="Barry K."/>
            <person name="Detter J.C."/>
            <person name="Glavina del Rio T."/>
            <person name="Hammon N."/>
            <person name="Israni S."/>
            <person name="Pitluck S."/>
            <person name="Goltsman E."/>
            <person name="Schmutz J."/>
            <person name="Larimer F."/>
            <person name="Land M."/>
            <person name="Hauser L."/>
            <person name="Mikhailova N."/>
            <person name="Li T."/>
            <person name="Overmann J."/>
            <person name="Bryant D.A."/>
            <person name="Richardson P."/>
        </authorList>
    </citation>
    <scope>NUCLEOTIDE SEQUENCE [LARGE SCALE GENOMIC DNA]</scope>
    <source>
        <strain evidence="1 2">DSM 266</strain>
    </source>
</reference>
<dbReference type="OrthoDB" id="5432442at2"/>
<name>A1BEY1_CHLPD</name>
<gene>
    <name evidence="1" type="ordered locus">Cpha266_0910</name>
</gene>
<dbReference type="AlphaFoldDB" id="A1BEY1"/>